<gene>
    <name evidence="1" type="ORF">ANSO36C_59120</name>
</gene>
<evidence type="ECO:0000313" key="2">
    <source>
        <dbReference type="Proteomes" id="UP001055453"/>
    </source>
</evidence>
<accession>A0ABN6QCV9</accession>
<dbReference type="RefSeq" id="WP_251957588.1">
    <property type="nucleotide sequence ID" value="NZ_AP025732.1"/>
</dbReference>
<dbReference type="Proteomes" id="UP001055453">
    <property type="component" value="Chromosome"/>
</dbReference>
<keyword evidence="2" id="KW-1185">Reference proteome</keyword>
<name>A0ABN6QCV9_NOSCO</name>
<evidence type="ECO:0008006" key="3">
    <source>
        <dbReference type="Google" id="ProtNLM"/>
    </source>
</evidence>
<proteinExistence type="predicted"/>
<evidence type="ECO:0000313" key="1">
    <source>
        <dbReference type="EMBL" id="BDI20110.1"/>
    </source>
</evidence>
<dbReference type="EMBL" id="AP025732">
    <property type="protein sequence ID" value="BDI20110.1"/>
    <property type="molecule type" value="Genomic_DNA"/>
</dbReference>
<reference evidence="1" key="1">
    <citation type="submission" date="2022-04" db="EMBL/GenBank/DDBJ databases">
        <title>Complete genome sequence of a cyanobacterium, Nostoc sp. SO-36, isolated in Antarctica.</title>
        <authorList>
            <person name="Kanesaki Y."/>
            <person name="Effendi D."/>
            <person name="Sakamoto T."/>
            <person name="Ohtani S."/>
            <person name="Awai K."/>
        </authorList>
    </citation>
    <scope>NUCLEOTIDE SEQUENCE</scope>
    <source>
        <strain evidence="1">SO-36</strain>
    </source>
</reference>
<protein>
    <recommendedName>
        <fullName evidence="3">PEP-CTERM sorting domain-containing protein</fullName>
    </recommendedName>
</protein>
<sequence>MTTIATKIALSVLGAAGISFLSLTPARAVILVEPIVTTTNEEIRLIRDPRTLGKDILPGLRIEYGVPDRANNLLNDTGNNIGSLVFDLATLSYTNSSSNPSFNNESVEWGDVDGDGRIGFSSIPGLEDIFKTVTIKGNILTYSGGEIPDGTVFFNRFATQPNLAPGGGIIPSAPPPPADQDGPIRVGTYYTAIPESTNVLGVLLFGSLGVALKLKRSLHC</sequence>
<organism evidence="1 2">
    <name type="scientific">Nostoc cf. commune SO-36</name>
    <dbReference type="NCBI Taxonomy" id="449208"/>
    <lineage>
        <taxon>Bacteria</taxon>
        <taxon>Bacillati</taxon>
        <taxon>Cyanobacteriota</taxon>
        <taxon>Cyanophyceae</taxon>
        <taxon>Nostocales</taxon>
        <taxon>Nostocaceae</taxon>
        <taxon>Nostoc</taxon>
    </lineage>
</organism>